<evidence type="ECO:0000313" key="6">
    <source>
        <dbReference type="Proteomes" id="UP000683360"/>
    </source>
</evidence>
<evidence type="ECO:0000313" key="5">
    <source>
        <dbReference type="EMBL" id="CAG2187709.1"/>
    </source>
</evidence>
<dbReference type="EMBL" id="CAJPWZ010000182">
    <property type="protein sequence ID" value="CAG2187709.1"/>
    <property type="molecule type" value="Genomic_DNA"/>
</dbReference>
<dbReference type="InterPro" id="IPR020472">
    <property type="entry name" value="WD40_PAC1"/>
</dbReference>
<organism evidence="5 6">
    <name type="scientific">Mytilus edulis</name>
    <name type="common">Blue mussel</name>
    <dbReference type="NCBI Taxonomy" id="6550"/>
    <lineage>
        <taxon>Eukaryota</taxon>
        <taxon>Metazoa</taxon>
        <taxon>Spiralia</taxon>
        <taxon>Lophotrochozoa</taxon>
        <taxon>Mollusca</taxon>
        <taxon>Bivalvia</taxon>
        <taxon>Autobranchia</taxon>
        <taxon>Pteriomorphia</taxon>
        <taxon>Mytilida</taxon>
        <taxon>Mytiloidea</taxon>
        <taxon>Mytilidae</taxon>
        <taxon>Mytilinae</taxon>
        <taxon>Mytilus</taxon>
    </lineage>
</organism>
<accession>A0A8S3PXC6</accession>
<proteinExistence type="predicted"/>
<dbReference type="Proteomes" id="UP000683360">
    <property type="component" value="Unassembled WGS sequence"/>
</dbReference>
<feature type="region of interest" description="Disordered" evidence="4">
    <location>
        <begin position="1"/>
        <end position="34"/>
    </location>
</feature>
<feature type="repeat" description="WD" evidence="3">
    <location>
        <begin position="702"/>
        <end position="742"/>
    </location>
</feature>
<dbReference type="PANTHER" id="PTHR44324:SF1">
    <property type="entry name" value="WD REPEAT-CONTAINING PROTEIN 49"/>
    <property type="match status" value="1"/>
</dbReference>
<evidence type="ECO:0000256" key="2">
    <source>
        <dbReference type="ARBA" id="ARBA00022737"/>
    </source>
</evidence>
<dbReference type="AlphaFoldDB" id="A0A8S3PXC6"/>
<dbReference type="PANTHER" id="PTHR44324">
    <property type="entry name" value="WD40 REPEAT DOMAIN 95"/>
    <property type="match status" value="1"/>
</dbReference>
<dbReference type="PROSITE" id="PS00678">
    <property type="entry name" value="WD_REPEATS_1"/>
    <property type="match status" value="2"/>
</dbReference>
<dbReference type="Gene3D" id="2.130.10.10">
    <property type="entry name" value="YVTN repeat-like/Quinoprotein amine dehydrogenase"/>
    <property type="match status" value="3"/>
</dbReference>
<feature type="region of interest" description="Disordered" evidence="4">
    <location>
        <begin position="1007"/>
        <end position="1026"/>
    </location>
</feature>
<feature type="region of interest" description="Disordered" evidence="4">
    <location>
        <begin position="761"/>
        <end position="785"/>
    </location>
</feature>
<dbReference type="PRINTS" id="PR00320">
    <property type="entry name" value="GPROTEINBRPT"/>
</dbReference>
<feature type="repeat" description="WD" evidence="3">
    <location>
        <begin position="846"/>
        <end position="870"/>
    </location>
</feature>
<feature type="repeat" description="WD" evidence="3">
    <location>
        <begin position="474"/>
        <end position="508"/>
    </location>
</feature>
<dbReference type="PROSITE" id="PS50082">
    <property type="entry name" value="WD_REPEATS_2"/>
    <property type="match status" value="3"/>
</dbReference>
<dbReference type="InterPro" id="IPR019775">
    <property type="entry name" value="WD40_repeat_CS"/>
</dbReference>
<evidence type="ECO:0000256" key="4">
    <source>
        <dbReference type="SAM" id="MobiDB-lite"/>
    </source>
</evidence>
<evidence type="ECO:0000256" key="1">
    <source>
        <dbReference type="ARBA" id="ARBA00022574"/>
    </source>
</evidence>
<feature type="region of interest" description="Disordered" evidence="4">
    <location>
        <begin position="1151"/>
        <end position="1183"/>
    </location>
</feature>
<dbReference type="InterPro" id="IPR051242">
    <property type="entry name" value="WD-EF-hand_domain"/>
</dbReference>
<sequence>MSTSSSVRNESIGKSIEQSKNPKTPEKNERKTLSMDKLENRLTMKDLNKLQRGFMVLYISGFDWEAVEAWTASQELPVIETLSSWSIGGTHSQYDFEDFQSVTGGDGTQEGKLILDREQFCDALSILLDKGTKEEYGELFDKIDVAREGTVDWDKLASHMLLEFTERDDKVKSTQVPQWKDLKTFQSPHKDIIQRVSCIKNNNRYVAISKEGTISMWGQDLKAQRAIKTQTDSCKTRDLWVTDFVILQNINKIALSFTSKEIAIYDMSTKMEFSPQYKIQNLHHTPLSLDYWSNPNNVNEAMLVWGDVGGYVNALYFSSVTMALFDRPPAPAGEKQEPCLNVNINDVSSDVANAKYKNVVYFFKDCHKGQWVRQVKYSQYLDAFISCSTTNNNSMAIAKMEKAGTAEKGPSGQQIDKNKPVSRSISRRPTYFDISQGVNAFDYSQNLNLIATAGVNHHICLWNPYVNSKPNGVLRGHMASVVQAQFMKSRSQLISFSKDKVLRIWDVQLQVCIQRLAGMFPKGPEVHSTLFFDEGKDRNGLDRNRLFLTFNYQLTLLEMKAEIRDRILSHDKPVIAAIYNEKKSQIISVCQQGTMIVWMIDTGQKVKQFNNIHGTSEVTCLAQDSFGSKIYTGGTDGLVKEWDFNGHCYHQLECAGGQPADIGQTLILKRSVVSVGWTKYITLFRNAAFREHHVQPSDWKGGQEHVEDILCIAYSGPNLLATGSYDGEIIVWNLGSEQVSKRLNVRCRRILLKGKSNVGAMSREATHMSTKSRPRSRASQRQEDSNDFGYAVTRLQFLEERKHQSAGGGANLVSCGGNGWVRFWNTAKSELMAEFVAHTHAGSIIMAIDAQNRYLATGDVDGSIKVWDIKEYCLHQQDEIVTAPPKLKSQFQPHVDMINTLEMCERNGRTLVISASSDCSVAVYDFLGKRIGVCGQEEHWKVEQFDPAEEIEEEEEEEEEEQEEKETEEEKPLLEKDWKPDERAISDLQGYRIHVWDTTILGKEYQETRTKKRERKQPGNIPDLPYLHWERTGQAPAGPYSALETKDLQDLENLKVSKQDFNYVPKRKDSHLRLPKLPNLVDTLQQPIPEKEIFPKYILDFEAKMKSYHKMQLEQQNQPINIRNKLAGSLASGLTKSSLQNIGQMIGQNTSVSTKSRSVKNMKMSRGVSRRTSVVSSVDASVM</sequence>
<comment type="caution">
    <text evidence="5">The sequence shown here is derived from an EMBL/GenBank/DDBJ whole genome shotgun (WGS) entry which is preliminary data.</text>
</comment>
<keyword evidence="1 3" id="KW-0853">WD repeat</keyword>
<feature type="region of interest" description="Disordered" evidence="4">
    <location>
        <begin position="404"/>
        <end position="423"/>
    </location>
</feature>
<dbReference type="InterPro" id="IPR036322">
    <property type="entry name" value="WD40_repeat_dom_sf"/>
</dbReference>
<dbReference type="SUPFAM" id="SSF47473">
    <property type="entry name" value="EF-hand"/>
    <property type="match status" value="1"/>
</dbReference>
<keyword evidence="2" id="KW-0677">Repeat</keyword>
<dbReference type="InterPro" id="IPR001680">
    <property type="entry name" value="WD40_rpt"/>
</dbReference>
<keyword evidence="6" id="KW-1185">Reference proteome</keyword>
<dbReference type="InterPro" id="IPR011992">
    <property type="entry name" value="EF-hand-dom_pair"/>
</dbReference>
<dbReference type="PROSITE" id="PS50294">
    <property type="entry name" value="WD_REPEATS_REGION"/>
    <property type="match status" value="1"/>
</dbReference>
<dbReference type="OrthoDB" id="10251381at2759"/>
<dbReference type="SMART" id="SM00320">
    <property type="entry name" value="WD40"/>
    <property type="match status" value="9"/>
</dbReference>
<feature type="compositionally biased region" description="Basic and acidic residues" evidence="4">
    <location>
        <begin position="23"/>
        <end position="34"/>
    </location>
</feature>
<feature type="compositionally biased region" description="Acidic residues" evidence="4">
    <location>
        <begin position="946"/>
        <end position="967"/>
    </location>
</feature>
<gene>
    <name evidence="5" type="ORF">MEDL_3160</name>
</gene>
<dbReference type="InterPro" id="IPR011041">
    <property type="entry name" value="Quinoprot_gluc/sorb_DH_b-prop"/>
</dbReference>
<feature type="compositionally biased region" description="Low complexity" evidence="4">
    <location>
        <begin position="1165"/>
        <end position="1183"/>
    </location>
</feature>
<reference evidence="5" key="1">
    <citation type="submission" date="2021-03" db="EMBL/GenBank/DDBJ databases">
        <authorList>
            <person name="Bekaert M."/>
        </authorList>
    </citation>
    <scope>NUCLEOTIDE SEQUENCE</scope>
</reference>
<dbReference type="Pfam" id="PF00400">
    <property type="entry name" value="WD40"/>
    <property type="match status" value="5"/>
</dbReference>
<dbReference type="InterPro" id="IPR015943">
    <property type="entry name" value="WD40/YVTN_repeat-like_dom_sf"/>
</dbReference>
<protein>
    <submittedName>
        <fullName evidence="5">WD repeat-containing protein 49</fullName>
    </submittedName>
</protein>
<name>A0A8S3PXC6_MYTED</name>
<evidence type="ECO:0000256" key="3">
    <source>
        <dbReference type="PROSITE-ProRule" id="PRU00221"/>
    </source>
</evidence>
<dbReference type="SUPFAM" id="SSF50978">
    <property type="entry name" value="WD40 repeat-like"/>
    <property type="match status" value="1"/>
</dbReference>
<feature type="compositionally biased region" description="Basic and acidic residues" evidence="4">
    <location>
        <begin position="968"/>
        <end position="979"/>
    </location>
</feature>
<feature type="region of interest" description="Disordered" evidence="4">
    <location>
        <begin position="942"/>
        <end position="979"/>
    </location>
</feature>
<dbReference type="SUPFAM" id="SSF50952">
    <property type="entry name" value="Soluble quinoprotein glucose dehydrogenase"/>
    <property type="match status" value="1"/>
</dbReference>